<dbReference type="SUPFAM" id="SSF52540">
    <property type="entry name" value="P-loop containing nucleoside triphosphate hydrolases"/>
    <property type="match status" value="1"/>
</dbReference>
<dbReference type="InterPro" id="IPR007694">
    <property type="entry name" value="DNA_helicase_DnaB-like_C"/>
</dbReference>
<keyword evidence="4" id="KW-0378">Hydrolase</keyword>
<dbReference type="InterPro" id="IPR027417">
    <property type="entry name" value="P-loop_NTPase"/>
</dbReference>
<dbReference type="Pfam" id="PF00772">
    <property type="entry name" value="DnaB"/>
    <property type="match status" value="1"/>
</dbReference>
<dbReference type="Proteomes" id="UP000216961">
    <property type="component" value="Unassembled WGS sequence"/>
</dbReference>
<name>A0AA91TVQ0_NIACI</name>
<keyword evidence="8" id="KW-0413">Isomerase</keyword>
<evidence type="ECO:0000313" key="13">
    <source>
        <dbReference type="EMBL" id="PAD84932.1"/>
    </source>
</evidence>
<accession>A0AA91TVQ0</accession>
<keyword evidence="2" id="KW-0235">DNA replication</keyword>
<dbReference type="InterPro" id="IPR016136">
    <property type="entry name" value="DNA_helicase_N/primase_C"/>
</dbReference>
<dbReference type="RefSeq" id="WP_095328682.1">
    <property type="nucleotide sequence ID" value="NZ_NPBQ01000015.1"/>
</dbReference>
<evidence type="ECO:0000256" key="7">
    <source>
        <dbReference type="ARBA" id="ARBA00023125"/>
    </source>
</evidence>
<organism evidence="13 14">
    <name type="scientific">Niallia circulans</name>
    <name type="common">Bacillus circulans</name>
    <dbReference type="NCBI Taxonomy" id="1397"/>
    <lineage>
        <taxon>Bacteria</taxon>
        <taxon>Bacillati</taxon>
        <taxon>Bacillota</taxon>
        <taxon>Bacilli</taxon>
        <taxon>Bacillales</taxon>
        <taxon>Bacillaceae</taxon>
        <taxon>Niallia</taxon>
    </lineage>
</organism>
<evidence type="ECO:0000256" key="3">
    <source>
        <dbReference type="ARBA" id="ARBA00022741"/>
    </source>
</evidence>
<keyword evidence="5" id="KW-0347">Helicase</keyword>
<dbReference type="GO" id="GO:0005524">
    <property type="term" value="F:ATP binding"/>
    <property type="evidence" value="ECO:0007669"/>
    <property type="project" value="UniProtKB-KW"/>
</dbReference>
<protein>
    <recommendedName>
        <fullName evidence="9">DNA 5'-3' helicase</fullName>
        <ecNumber evidence="9">5.6.2.3</ecNumber>
    </recommendedName>
</protein>
<dbReference type="GO" id="GO:0005829">
    <property type="term" value="C:cytosol"/>
    <property type="evidence" value="ECO:0007669"/>
    <property type="project" value="TreeGrafter"/>
</dbReference>
<evidence type="ECO:0000259" key="12">
    <source>
        <dbReference type="Pfam" id="PF03796"/>
    </source>
</evidence>
<dbReference type="Pfam" id="PF03796">
    <property type="entry name" value="DnaB_C"/>
    <property type="match status" value="1"/>
</dbReference>
<evidence type="ECO:0000256" key="8">
    <source>
        <dbReference type="ARBA" id="ARBA00023235"/>
    </source>
</evidence>
<dbReference type="GO" id="GO:0043139">
    <property type="term" value="F:5'-3' DNA helicase activity"/>
    <property type="evidence" value="ECO:0007669"/>
    <property type="project" value="UniProtKB-EC"/>
</dbReference>
<dbReference type="GO" id="GO:0016787">
    <property type="term" value="F:hydrolase activity"/>
    <property type="evidence" value="ECO:0007669"/>
    <property type="project" value="UniProtKB-KW"/>
</dbReference>
<evidence type="ECO:0000313" key="14">
    <source>
        <dbReference type="Proteomes" id="UP000216961"/>
    </source>
</evidence>
<dbReference type="Gene3D" id="1.10.860.10">
    <property type="entry name" value="DNAb Helicase, Chain A"/>
    <property type="match status" value="1"/>
</dbReference>
<evidence type="ECO:0000256" key="2">
    <source>
        <dbReference type="ARBA" id="ARBA00022705"/>
    </source>
</evidence>
<dbReference type="PANTHER" id="PTHR30153:SF2">
    <property type="entry name" value="REPLICATIVE DNA HELICASE"/>
    <property type="match status" value="1"/>
</dbReference>
<evidence type="ECO:0000256" key="4">
    <source>
        <dbReference type="ARBA" id="ARBA00022801"/>
    </source>
</evidence>
<dbReference type="InterPro" id="IPR036185">
    <property type="entry name" value="DNA_heli_DnaB-like_N_sf"/>
</dbReference>
<proteinExistence type="inferred from homology"/>
<evidence type="ECO:0000256" key="9">
    <source>
        <dbReference type="ARBA" id="ARBA00044969"/>
    </source>
</evidence>
<dbReference type="PANTHER" id="PTHR30153">
    <property type="entry name" value="REPLICATIVE DNA HELICASE DNAB"/>
    <property type="match status" value="1"/>
</dbReference>
<dbReference type="EC" id="5.6.2.3" evidence="9"/>
<dbReference type="Gene3D" id="3.40.50.300">
    <property type="entry name" value="P-loop containing nucleotide triphosphate hydrolases"/>
    <property type="match status" value="1"/>
</dbReference>
<dbReference type="GO" id="GO:0003677">
    <property type="term" value="F:DNA binding"/>
    <property type="evidence" value="ECO:0007669"/>
    <property type="project" value="UniProtKB-KW"/>
</dbReference>
<gene>
    <name evidence="13" type="ORF">CHH57_02140</name>
</gene>
<evidence type="ECO:0000256" key="10">
    <source>
        <dbReference type="ARBA" id="ARBA00048954"/>
    </source>
</evidence>
<dbReference type="AlphaFoldDB" id="A0AA91TVQ0"/>
<comment type="catalytic activity">
    <reaction evidence="10">
        <text>ATP + H2O = ADP + phosphate + H(+)</text>
        <dbReference type="Rhea" id="RHEA:13065"/>
        <dbReference type="ChEBI" id="CHEBI:15377"/>
        <dbReference type="ChEBI" id="CHEBI:15378"/>
        <dbReference type="ChEBI" id="CHEBI:30616"/>
        <dbReference type="ChEBI" id="CHEBI:43474"/>
        <dbReference type="ChEBI" id="CHEBI:456216"/>
        <dbReference type="EC" id="5.6.2.3"/>
    </reaction>
</comment>
<dbReference type="InterPro" id="IPR007693">
    <property type="entry name" value="DNA_helicase_DnaB-like_N"/>
</dbReference>
<comment type="caution">
    <text evidence="13">The sequence shown here is derived from an EMBL/GenBank/DDBJ whole genome shotgun (WGS) entry which is preliminary data.</text>
</comment>
<reference evidence="13 14" key="1">
    <citation type="submission" date="2017-07" db="EMBL/GenBank/DDBJ databases">
        <title>Isolation and whole genome analysis of endospore-forming bacteria from heroin.</title>
        <authorList>
            <person name="Kalinowski J."/>
            <person name="Ahrens B."/>
            <person name="Al-Dilaimi A."/>
            <person name="Winkler A."/>
            <person name="Wibberg D."/>
            <person name="Schleenbecker U."/>
            <person name="Ruckert C."/>
            <person name="Wolfel R."/>
            <person name="Grass G."/>
        </authorList>
    </citation>
    <scope>NUCLEOTIDE SEQUENCE [LARGE SCALE GENOMIC DNA]</scope>
    <source>
        <strain evidence="13 14">7521-2</strain>
    </source>
</reference>
<dbReference type="GO" id="GO:0006260">
    <property type="term" value="P:DNA replication"/>
    <property type="evidence" value="ECO:0007669"/>
    <property type="project" value="UniProtKB-KW"/>
</dbReference>
<dbReference type="SUPFAM" id="SSF48024">
    <property type="entry name" value="N-terminal domain of DnaB helicase"/>
    <property type="match status" value="1"/>
</dbReference>
<keyword evidence="7" id="KW-0238">DNA-binding</keyword>
<evidence type="ECO:0000259" key="11">
    <source>
        <dbReference type="Pfam" id="PF00772"/>
    </source>
</evidence>
<comment type="similarity">
    <text evidence="1">Belongs to the helicase family. DnaB subfamily.</text>
</comment>
<evidence type="ECO:0000256" key="5">
    <source>
        <dbReference type="ARBA" id="ARBA00022806"/>
    </source>
</evidence>
<feature type="domain" description="SF4 helicase" evidence="12">
    <location>
        <begin position="208"/>
        <end position="472"/>
    </location>
</feature>
<dbReference type="EMBL" id="NPBQ01000015">
    <property type="protein sequence ID" value="PAD84932.1"/>
    <property type="molecule type" value="Genomic_DNA"/>
</dbReference>
<sequence>MSLVDKRSFYQVLGCLMKKPSLLDEAQYRLDKEDFYSEGESSFYILIFAAINNLYEQGIEDIDIVAIDSFLSNYDVQYKIFNDNNGIEYLENAFENSNLKHYEYHFNRIKKFSFLRKLKEQGIDISEFYDETIIEPKKQELMQERFDQLTIHEISNEIDKKLLKIKEDFLVEYGSYGQQAAVGMKQLRESLKKSPAIGAPLVGKIMSTITRGARLKKIYMRSAPTGVGKTRFSLGDSLNLAVNKIYDSDSKDWVNNGTKEPTLFITTELEIEEVQTMMLSFVADVNEDQILDNELTKEESNRLDKAIEIIEDSPIWIEHVPNFDIADIERTIQKYVVNHGVKYVFFDYIHTSLKLLSEISKESNGVKLREDNVLLMFVDRLKQICNRLGVFIFSATQVSGDFDNPKEANQQLLRGSKAMADKIDVGMIARVPTQKDIDSLKPILSKGFYPHPNIVFDVYKNRRGKLVRVRLWSHADLGTCRTKDLFVTNNQYEIIPVEELTILMVDSEEENEQVKPTKMKYNF</sequence>
<evidence type="ECO:0000256" key="6">
    <source>
        <dbReference type="ARBA" id="ARBA00022840"/>
    </source>
</evidence>
<keyword evidence="3" id="KW-0547">Nucleotide-binding</keyword>
<feature type="domain" description="DNA helicase DnaB-like N-terminal" evidence="11">
    <location>
        <begin position="11"/>
        <end position="110"/>
    </location>
</feature>
<evidence type="ECO:0000256" key="1">
    <source>
        <dbReference type="ARBA" id="ARBA00008428"/>
    </source>
</evidence>
<keyword evidence="6" id="KW-0067">ATP-binding</keyword>